<comment type="caution">
    <text evidence="2">The sequence shown here is derived from an EMBL/GenBank/DDBJ whole genome shotgun (WGS) entry which is preliminary data.</text>
</comment>
<dbReference type="EMBL" id="JANPWB010000002">
    <property type="protein sequence ID" value="KAJ1211061.1"/>
    <property type="molecule type" value="Genomic_DNA"/>
</dbReference>
<feature type="compositionally biased region" description="Polar residues" evidence="1">
    <location>
        <begin position="1"/>
        <end position="23"/>
    </location>
</feature>
<keyword evidence="3" id="KW-1185">Reference proteome</keyword>
<dbReference type="AlphaFoldDB" id="A0AAV7WEE2"/>
<feature type="region of interest" description="Disordered" evidence="1">
    <location>
        <begin position="1"/>
        <end position="26"/>
    </location>
</feature>
<dbReference type="Proteomes" id="UP001066276">
    <property type="component" value="Chromosome 1_2"/>
</dbReference>
<reference evidence="2" key="1">
    <citation type="journal article" date="2022" name="bioRxiv">
        <title>Sequencing and chromosome-scale assembly of the giantPleurodeles waltlgenome.</title>
        <authorList>
            <person name="Brown T."/>
            <person name="Elewa A."/>
            <person name="Iarovenko S."/>
            <person name="Subramanian E."/>
            <person name="Araus A.J."/>
            <person name="Petzold A."/>
            <person name="Susuki M."/>
            <person name="Suzuki K.-i.T."/>
            <person name="Hayashi T."/>
            <person name="Toyoda A."/>
            <person name="Oliveira C."/>
            <person name="Osipova E."/>
            <person name="Leigh N.D."/>
            <person name="Simon A."/>
            <person name="Yun M.H."/>
        </authorList>
    </citation>
    <scope>NUCLEOTIDE SEQUENCE</scope>
    <source>
        <strain evidence="2">20211129_DDA</strain>
        <tissue evidence="2">Liver</tissue>
    </source>
</reference>
<evidence type="ECO:0000256" key="1">
    <source>
        <dbReference type="SAM" id="MobiDB-lite"/>
    </source>
</evidence>
<organism evidence="2 3">
    <name type="scientific">Pleurodeles waltl</name>
    <name type="common">Iberian ribbed newt</name>
    <dbReference type="NCBI Taxonomy" id="8319"/>
    <lineage>
        <taxon>Eukaryota</taxon>
        <taxon>Metazoa</taxon>
        <taxon>Chordata</taxon>
        <taxon>Craniata</taxon>
        <taxon>Vertebrata</taxon>
        <taxon>Euteleostomi</taxon>
        <taxon>Amphibia</taxon>
        <taxon>Batrachia</taxon>
        <taxon>Caudata</taxon>
        <taxon>Salamandroidea</taxon>
        <taxon>Salamandridae</taxon>
        <taxon>Pleurodelinae</taxon>
        <taxon>Pleurodeles</taxon>
    </lineage>
</organism>
<sequence length="124" mass="13357">MFSNAMTFKQTPPQREALDTQSRAMGADGEQVSAVSVSSAGARGTASSETAVQDNMALLVKNWEGRVGAKELEVCESIEMAQTVLLSAGPQAQHYMVLYNLYYTPAKIASWGRMLVLPARDAEA</sequence>
<evidence type="ECO:0000313" key="3">
    <source>
        <dbReference type="Proteomes" id="UP001066276"/>
    </source>
</evidence>
<gene>
    <name evidence="2" type="ORF">NDU88_006423</name>
</gene>
<proteinExistence type="predicted"/>
<protein>
    <submittedName>
        <fullName evidence="2">Uncharacterized protein</fullName>
    </submittedName>
</protein>
<evidence type="ECO:0000313" key="2">
    <source>
        <dbReference type="EMBL" id="KAJ1211061.1"/>
    </source>
</evidence>
<accession>A0AAV7WEE2</accession>
<name>A0AAV7WEE2_PLEWA</name>